<dbReference type="EMBL" id="CP126057">
    <property type="protein sequence ID" value="WHX12083.1"/>
    <property type="molecule type" value="Genomic_DNA"/>
</dbReference>
<reference evidence="1" key="1">
    <citation type="journal article" date="2023" name="Nat. Commun.">
        <title>Identification of a novel Human Milk Oligosaccharides utilization cluster in the infant gut commensal Bacteroides dorei.</title>
        <authorList>
            <person name="Kijner S."/>
            <person name="Ennis D."/>
            <person name="Shmorak S."/>
            <person name="Florentin A."/>
            <person name="Yassour M."/>
        </authorList>
    </citation>
    <scope>NUCLEOTIDE SEQUENCE</scope>
    <source>
        <strain evidence="1">2</strain>
        <plasmid evidence="1">unnamed</plasmid>
    </source>
</reference>
<proteinExistence type="predicted"/>
<organism evidence="1 2">
    <name type="scientific">Phocaeicola dorei</name>
    <dbReference type="NCBI Taxonomy" id="357276"/>
    <lineage>
        <taxon>Bacteria</taxon>
        <taxon>Pseudomonadati</taxon>
        <taxon>Bacteroidota</taxon>
        <taxon>Bacteroidia</taxon>
        <taxon>Bacteroidales</taxon>
        <taxon>Bacteroidaceae</taxon>
        <taxon>Phocaeicola</taxon>
    </lineage>
</organism>
<sequence>MMEHTENPPYWFWHQGIVNNNIDSSVNMEAVSRTLSRLVLIKDNKSSN</sequence>
<keyword evidence="1" id="KW-0614">Plasmid</keyword>
<gene>
    <name evidence="1" type="ORF">QNN11_23430</name>
</gene>
<dbReference type="AlphaFoldDB" id="A0AA95KXW6"/>
<evidence type="ECO:0000313" key="2">
    <source>
        <dbReference type="Proteomes" id="UP001177934"/>
    </source>
</evidence>
<dbReference type="Proteomes" id="UP001177934">
    <property type="component" value="Plasmid unnamed"/>
</dbReference>
<name>A0AA95KXW6_9BACT</name>
<evidence type="ECO:0000313" key="1">
    <source>
        <dbReference type="EMBL" id="WHX12083.1"/>
    </source>
</evidence>
<accession>A0AA95KXW6</accession>
<geneLocation type="plasmid" evidence="1 2">
    <name>unnamed</name>
</geneLocation>
<protein>
    <submittedName>
        <fullName evidence="1">Uncharacterized protein</fullName>
    </submittedName>
</protein>